<feature type="region of interest" description="Disordered" evidence="1">
    <location>
        <begin position="228"/>
        <end position="252"/>
    </location>
</feature>
<sequence length="252" mass="28566">MASQYSNYNYTHGVSAGQRRRTNPPPPGLQNPHSGRQMPVGRSGGSGQLPRQHQQHQQHQQNTMRGLGPTLNSEPSGHYNHPPQPYQENYDSVQDVPGVPDDQNIQNIQDVQDVQDMQDVQDIPGVPDAQEYHHMQDMQDMHVPAARNSQDHTTLSDLFAIVKEVVQEFRRFQQEVRRFQQEGRERSGWSGENIAILYDLFKLHLGVPPQQNQSWGMSGEAITQANTMSRPPVSVPDDPMTPTQYINPDQPH</sequence>
<accession>J4VRF0</accession>
<dbReference type="RefSeq" id="XP_008603147.1">
    <property type="nucleotide sequence ID" value="XM_008604925.1"/>
</dbReference>
<evidence type="ECO:0000256" key="1">
    <source>
        <dbReference type="SAM" id="MobiDB-lite"/>
    </source>
</evidence>
<evidence type="ECO:0000313" key="3">
    <source>
        <dbReference type="Proteomes" id="UP000002762"/>
    </source>
</evidence>
<gene>
    <name evidence="2" type="ORF">BBA_09828</name>
</gene>
<dbReference type="InParanoid" id="J4VRF0"/>
<evidence type="ECO:0000313" key="2">
    <source>
        <dbReference type="EMBL" id="EJP61210.1"/>
    </source>
</evidence>
<keyword evidence="3" id="KW-1185">Reference proteome</keyword>
<reference evidence="2 3" key="1">
    <citation type="journal article" date="2012" name="Sci. Rep.">
        <title>Genomic perspectives on the evolution of fungal entomopathogenicity in Beauveria bassiana.</title>
        <authorList>
            <person name="Xiao G."/>
            <person name="Ying S.H."/>
            <person name="Zheng P."/>
            <person name="Wang Z.L."/>
            <person name="Zhang S."/>
            <person name="Xie X.Q."/>
            <person name="Shang Y."/>
            <person name="St Leger R.J."/>
            <person name="Zhao G.P."/>
            <person name="Wang C."/>
            <person name="Feng M.G."/>
        </authorList>
    </citation>
    <scope>NUCLEOTIDE SEQUENCE [LARGE SCALE GENOMIC DNA]</scope>
    <source>
        <strain evidence="2 3">ARSEF 2860</strain>
    </source>
</reference>
<dbReference type="AlphaFoldDB" id="J4VRF0"/>
<feature type="region of interest" description="Disordered" evidence="1">
    <location>
        <begin position="1"/>
        <end position="104"/>
    </location>
</feature>
<dbReference type="Proteomes" id="UP000002762">
    <property type="component" value="Unassembled WGS sequence"/>
</dbReference>
<dbReference type="HOGENOM" id="CLU_1102617_0_0_1"/>
<name>J4VRF0_BEAB2</name>
<dbReference type="GeneID" id="19892840"/>
<feature type="compositionally biased region" description="Polar residues" evidence="1">
    <location>
        <begin position="241"/>
        <end position="252"/>
    </location>
</feature>
<dbReference type="EMBL" id="JH725219">
    <property type="protein sequence ID" value="EJP61210.1"/>
    <property type="molecule type" value="Genomic_DNA"/>
</dbReference>
<proteinExistence type="predicted"/>
<organism evidence="2 3">
    <name type="scientific">Beauveria bassiana (strain ARSEF 2860)</name>
    <name type="common">White muscardine disease fungus</name>
    <name type="synonym">Tritirachium shiotae</name>
    <dbReference type="NCBI Taxonomy" id="655819"/>
    <lineage>
        <taxon>Eukaryota</taxon>
        <taxon>Fungi</taxon>
        <taxon>Dikarya</taxon>
        <taxon>Ascomycota</taxon>
        <taxon>Pezizomycotina</taxon>
        <taxon>Sordariomycetes</taxon>
        <taxon>Hypocreomycetidae</taxon>
        <taxon>Hypocreales</taxon>
        <taxon>Cordycipitaceae</taxon>
        <taxon>Beauveria</taxon>
    </lineage>
</organism>
<protein>
    <submittedName>
        <fullName evidence="2">Uncharacterized protein</fullName>
    </submittedName>
</protein>
<feature type="compositionally biased region" description="Polar residues" evidence="1">
    <location>
        <begin position="1"/>
        <end position="12"/>
    </location>
</feature>